<accession>A0A0K1PML5</accession>
<keyword evidence="2" id="KW-0812">Transmembrane</keyword>
<dbReference type="Proteomes" id="UP000064967">
    <property type="component" value="Chromosome"/>
</dbReference>
<dbReference type="EMBL" id="CP012333">
    <property type="protein sequence ID" value="AKU94763.1"/>
    <property type="molecule type" value="Genomic_DNA"/>
</dbReference>
<dbReference type="PROSITE" id="PS50020">
    <property type="entry name" value="WW_DOMAIN_2"/>
    <property type="match status" value="1"/>
</dbReference>
<dbReference type="RefSeq" id="WP_146646316.1">
    <property type="nucleotide sequence ID" value="NZ_CP012333.1"/>
</dbReference>
<evidence type="ECO:0000313" key="4">
    <source>
        <dbReference type="EMBL" id="AKU94763.1"/>
    </source>
</evidence>
<proteinExistence type="predicted"/>
<dbReference type="InterPro" id="IPR001202">
    <property type="entry name" value="WW_dom"/>
</dbReference>
<evidence type="ECO:0000313" key="5">
    <source>
        <dbReference type="Proteomes" id="UP000064967"/>
    </source>
</evidence>
<keyword evidence="2" id="KW-0472">Membrane</keyword>
<organism evidence="4 5">
    <name type="scientific">Labilithrix luteola</name>
    <dbReference type="NCBI Taxonomy" id="1391654"/>
    <lineage>
        <taxon>Bacteria</taxon>
        <taxon>Pseudomonadati</taxon>
        <taxon>Myxococcota</taxon>
        <taxon>Polyangia</taxon>
        <taxon>Polyangiales</taxon>
        <taxon>Labilitrichaceae</taxon>
        <taxon>Labilithrix</taxon>
    </lineage>
</organism>
<evidence type="ECO:0000256" key="2">
    <source>
        <dbReference type="SAM" id="Phobius"/>
    </source>
</evidence>
<keyword evidence="5" id="KW-1185">Reference proteome</keyword>
<feature type="transmembrane region" description="Helical" evidence="2">
    <location>
        <begin position="12"/>
        <end position="32"/>
    </location>
</feature>
<feature type="region of interest" description="Disordered" evidence="1">
    <location>
        <begin position="63"/>
        <end position="86"/>
    </location>
</feature>
<evidence type="ECO:0000259" key="3">
    <source>
        <dbReference type="PROSITE" id="PS50020"/>
    </source>
</evidence>
<gene>
    <name evidence="4" type="ORF">AKJ09_01427</name>
</gene>
<keyword evidence="2" id="KW-1133">Transmembrane helix</keyword>
<dbReference type="AlphaFoldDB" id="A0A0K1PML5"/>
<feature type="domain" description="WW" evidence="3">
    <location>
        <begin position="338"/>
        <end position="371"/>
    </location>
</feature>
<dbReference type="STRING" id="1391654.AKJ09_01427"/>
<sequence length="378" mass="39059">MKRRRSLGATLVETLAVVGIVALAAIAAYVGFGDSIRGTTQREAACVQTFSCGGGSNAGGTAAMAGQGEGGGTSSGGGEGSAQASQGWGSATWDFAKGFVSEGWEAVEGIADIVIHPDQVAQGVAQVILHPKDTWDAVKAEWQGRSGANNAGRVAFEIVTLPLVAGKLSKLSTAAKVAEDAAAVAKAAEAAKLADASKAAEAAAAAAAKTTESGGRVLLGEGAFSVAYREGDMVSKTIKDVVKDGNGVERALTLAEREKLAEYTAELTNNAADAVGGGLVPKLGVEPGGVLKQKYVEGMSLDDLKKVNMDAFDRAVDQKTGLVRKVEREFGLERDGYLETPEGWHAIVDDNIANFKFDREGNVTSWFDPVAVFPNKVP</sequence>
<name>A0A0K1PML5_9BACT</name>
<dbReference type="KEGG" id="llu:AKJ09_01427"/>
<evidence type="ECO:0000256" key="1">
    <source>
        <dbReference type="SAM" id="MobiDB-lite"/>
    </source>
</evidence>
<reference evidence="4 5" key="1">
    <citation type="submission" date="2015-08" db="EMBL/GenBank/DDBJ databases">
        <authorList>
            <person name="Babu N.S."/>
            <person name="Beckwith C.J."/>
            <person name="Beseler K.G."/>
            <person name="Brison A."/>
            <person name="Carone J.V."/>
            <person name="Caskin T.P."/>
            <person name="Diamond M."/>
            <person name="Durham M.E."/>
            <person name="Foxe J.M."/>
            <person name="Go M."/>
            <person name="Henderson B.A."/>
            <person name="Jones I.B."/>
            <person name="McGettigan J.A."/>
            <person name="Micheletti S.J."/>
            <person name="Nasrallah M.E."/>
            <person name="Ortiz D."/>
            <person name="Piller C.R."/>
            <person name="Privatt S.R."/>
            <person name="Schneider S.L."/>
            <person name="Sharp S."/>
            <person name="Smith T.C."/>
            <person name="Stanton J.D."/>
            <person name="Ullery H.E."/>
            <person name="Wilson R.J."/>
            <person name="Serrano M.G."/>
            <person name="Buck G."/>
            <person name="Lee V."/>
            <person name="Wang Y."/>
            <person name="Carvalho R."/>
            <person name="Voegtly L."/>
            <person name="Shi R."/>
            <person name="Duckworth R."/>
            <person name="Johnson A."/>
            <person name="Loviza R."/>
            <person name="Walstead R."/>
            <person name="Shah Z."/>
            <person name="Kiflezghi M."/>
            <person name="Wade K."/>
            <person name="Ball S.L."/>
            <person name="Bradley K.W."/>
            <person name="Asai D.J."/>
            <person name="Bowman C.A."/>
            <person name="Russell D.A."/>
            <person name="Pope W.H."/>
            <person name="Jacobs-Sera D."/>
            <person name="Hendrix R.W."/>
            <person name="Hatfull G.F."/>
        </authorList>
    </citation>
    <scope>NUCLEOTIDE SEQUENCE [LARGE SCALE GENOMIC DNA]</scope>
    <source>
        <strain evidence="4 5">DSM 27648</strain>
    </source>
</reference>
<feature type="compositionally biased region" description="Gly residues" evidence="1">
    <location>
        <begin position="67"/>
        <end position="80"/>
    </location>
</feature>
<protein>
    <recommendedName>
        <fullName evidence="3">WW domain-containing protein</fullName>
    </recommendedName>
</protein>